<dbReference type="RefSeq" id="WP_093403114.1">
    <property type="nucleotide sequence ID" value="NZ_BOPD01000036.1"/>
</dbReference>
<feature type="transmembrane region" description="Helical" evidence="2">
    <location>
        <begin position="291"/>
        <end position="311"/>
    </location>
</feature>
<protein>
    <recommendedName>
        <fullName evidence="5">4-amino-4-deoxy-L-arabinose transferase</fullName>
    </recommendedName>
</protein>
<accession>A0A9W5UVF3</accession>
<evidence type="ECO:0008006" key="5">
    <source>
        <dbReference type="Google" id="ProtNLM"/>
    </source>
</evidence>
<feature type="transmembrane region" description="Helical" evidence="2">
    <location>
        <begin position="358"/>
        <end position="379"/>
    </location>
</feature>
<comment type="caution">
    <text evidence="3">The sequence shown here is derived from an EMBL/GenBank/DDBJ whole genome shotgun (WGS) entry which is preliminary data.</text>
</comment>
<keyword evidence="2" id="KW-0812">Transmembrane</keyword>
<keyword evidence="2" id="KW-1133">Transmembrane helix</keyword>
<dbReference type="Proteomes" id="UP000607311">
    <property type="component" value="Unassembled WGS sequence"/>
</dbReference>
<feature type="transmembrane region" description="Helical" evidence="2">
    <location>
        <begin position="434"/>
        <end position="453"/>
    </location>
</feature>
<organism evidence="3 4">
    <name type="scientific">Micromonospora sediminimaris</name>
    <dbReference type="NCBI Taxonomy" id="547162"/>
    <lineage>
        <taxon>Bacteria</taxon>
        <taxon>Bacillati</taxon>
        <taxon>Actinomycetota</taxon>
        <taxon>Actinomycetes</taxon>
        <taxon>Micromonosporales</taxon>
        <taxon>Micromonosporaceae</taxon>
        <taxon>Micromonospora</taxon>
    </lineage>
</organism>
<gene>
    <name evidence="3" type="ORF">Vse01_49240</name>
</gene>
<feature type="transmembrane region" description="Helical" evidence="2">
    <location>
        <begin position="207"/>
        <end position="225"/>
    </location>
</feature>
<evidence type="ECO:0000256" key="2">
    <source>
        <dbReference type="SAM" id="Phobius"/>
    </source>
</evidence>
<dbReference type="AlphaFoldDB" id="A0A9W5UVF3"/>
<feature type="transmembrane region" description="Helical" evidence="2">
    <location>
        <begin position="465"/>
        <end position="484"/>
    </location>
</feature>
<feature type="region of interest" description="Disordered" evidence="1">
    <location>
        <begin position="1"/>
        <end position="20"/>
    </location>
</feature>
<evidence type="ECO:0000313" key="4">
    <source>
        <dbReference type="Proteomes" id="UP000607311"/>
    </source>
</evidence>
<evidence type="ECO:0000313" key="3">
    <source>
        <dbReference type="EMBL" id="GIJ35776.1"/>
    </source>
</evidence>
<feature type="transmembrane region" description="Helical" evidence="2">
    <location>
        <begin position="30"/>
        <end position="49"/>
    </location>
</feature>
<feature type="transmembrane region" description="Helical" evidence="2">
    <location>
        <begin position="323"/>
        <end position="346"/>
    </location>
</feature>
<feature type="transmembrane region" description="Helical" evidence="2">
    <location>
        <begin position="111"/>
        <end position="131"/>
    </location>
</feature>
<keyword evidence="4" id="KW-1185">Reference proteome</keyword>
<dbReference type="EMBL" id="BOPD01000036">
    <property type="protein sequence ID" value="GIJ35776.1"/>
    <property type="molecule type" value="Genomic_DNA"/>
</dbReference>
<feature type="transmembrane region" description="Helical" evidence="2">
    <location>
        <begin position="232"/>
        <end position="255"/>
    </location>
</feature>
<feature type="transmembrane region" description="Helical" evidence="2">
    <location>
        <begin position="143"/>
        <end position="164"/>
    </location>
</feature>
<reference evidence="3" key="1">
    <citation type="submission" date="2021-01" db="EMBL/GenBank/DDBJ databases">
        <title>Whole genome shotgun sequence of Verrucosispora sediminis NBRC 107745.</title>
        <authorList>
            <person name="Komaki H."/>
            <person name="Tamura T."/>
        </authorList>
    </citation>
    <scope>NUCLEOTIDE SEQUENCE</scope>
    <source>
        <strain evidence="3">NBRC 107745</strain>
    </source>
</reference>
<evidence type="ECO:0000256" key="1">
    <source>
        <dbReference type="SAM" id="MobiDB-lite"/>
    </source>
</evidence>
<keyword evidence="2" id="KW-0472">Membrane</keyword>
<proteinExistence type="predicted"/>
<sequence length="586" mass="61982">MTVEAEATRAGDTGGPVDRRGSAWPNRRRWLVPLLLVGGWLLGTAWRIWLARHASMPFAHTDEDSYLNTARALAGGSGGFSSENETLRRIGYPLLIAPAFLLDRDFVDTYLLVRVINAALNATVLPLAYLLGSRLLGLRPGPALAAAAGAATLPAVVFHATVAMTDAVLGPLLLAWLLAVHRLVERPGPVAAAVCGTLVGAAHLVHSRGVVIVAGFALLALALVVRRRLDPAALLAAVLPVVAAVLANEAGVRLLGETVQLLGNPAGGNVGRAVTSVRGLSQVLASVGTQVWYLTVVTFGLAGLAGAEAVTRLCRRGGAATRWTFGVALLTTVGVAVGAEAVLAGIPDRVPDAIYARYVQMFAPFWMLVGIGLLFGVAYRPLLRRAGAAVLLLAAGGALIHLRLAHAAAQGAPLRWGGFSAPDLMALTGGWRQLRPLVGSAIGVAGCLLLVLVLATRHRTARTRLMAVVLATLLVVNVATMQVITQRLIRPLAAAGTPVPSVTDLGVRPPERVAASTGVPYQIRFNLSHQVTWTEVPWFRDRPPADAEVVFARWTPGEPDDWDGTRYGFVRLGGDPHRKWAGWRRR</sequence>
<name>A0A9W5UVF3_9ACTN</name>
<feature type="transmembrane region" description="Helical" evidence="2">
    <location>
        <begin position="386"/>
        <end position="404"/>
    </location>
</feature>